<organism evidence="2 3">
    <name type="scientific">Heligmosomoides polygyrus</name>
    <name type="common">Parasitic roundworm</name>
    <dbReference type="NCBI Taxonomy" id="6339"/>
    <lineage>
        <taxon>Eukaryota</taxon>
        <taxon>Metazoa</taxon>
        <taxon>Ecdysozoa</taxon>
        <taxon>Nematoda</taxon>
        <taxon>Chromadorea</taxon>
        <taxon>Rhabditida</taxon>
        <taxon>Rhabditina</taxon>
        <taxon>Rhabditomorpha</taxon>
        <taxon>Strongyloidea</taxon>
        <taxon>Heligmosomidae</taxon>
        <taxon>Heligmosomoides</taxon>
    </lineage>
</organism>
<dbReference type="OrthoDB" id="414418at2759"/>
<accession>A0A3P8DCK1</accession>
<accession>A0A183FWP7</accession>
<name>A0A183FWP7_HELPZ</name>
<protein>
    <submittedName>
        <fullName evidence="3">HECT domain-containing protein</fullName>
    </submittedName>
</protein>
<proteinExistence type="predicted"/>
<dbReference type="WBParaSite" id="HPBE_0001288501-mRNA-1">
    <property type="protein sequence ID" value="HPBE_0001288501-mRNA-1"/>
    <property type="gene ID" value="HPBE_0001288501"/>
</dbReference>
<dbReference type="Proteomes" id="UP000050761">
    <property type="component" value="Unassembled WGS sequence"/>
</dbReference>
<dbReference type="EMBL" id="UZAH01027675">
    <property type="protein sequence ID" value="VDO93995.1"/>
    <property type="molecule type" value="Genomic_DNA"/>
</dbReference>
<dbReference type="AlphaFoldDB" id="A0A183FWP7"/>
<evidence type="ECO:0000313" key="3">
    <source>
        <dbReference type="WBParaSite" id="HPBE_0001288501-mRNA-1"/>
    </source>
</evidence>
<evidence type="ECO:0000313" key="2">
    <source>
        <dbReference type="Proteomes" id="UP000050761"/>
    </source>
</evidence>
<sequence>LHFYETKFIRFLGNVITFLCGGEPRPTDQFFHLLQNTPYLACVQITENQNSWKFTETPIAPLTHSMNASYDPKQLTMPVPPLEERVKRNHS</sequence>
<gene>
    <name evidence="1" type="ORF">HPBE_LOCUS12886</name>
</gene>
<dbReference type="GO" id="GO:0016791">
    <property type="term" value="F:phosphatase activity"/>
    <property type="evidence" value="ECO:0007669"/>
    <property type="project" value="UniProtKB-ARBA"/>
</dbReference>
<dbReference type="Gene3D" id="3.40.50.1240">
    <property type="entry name" value="Phosphoglycerate mutase-like"/>
    <property type="match status" value="1"/>
</dbReference>
<reference evidence="3" key="2">
    <citation type="submission" date="2019-09" db="UniProtKB">
        <authorList>
            <consortium name="WormBaseParasite"/>
        </authorList>
    </citation>
    <scope>IDENTIFICATION</scope>
</reference>
<keyword evidence="2" id="KW-1185">Reference proteome</keyword>
<reference evidence="1 2" key="1">
    <citation type="submission" date="2018-11" db="EMBL/GenBank/DDBJ databases">
        <authorList>
            <consortium name="Pathogen Informatics"/>
        </authorList>
    </citation>
    <scope>NUCLEOTIDE SEQUENCE [LARGE SCALE GENOMIC DNA]</scope>
</reference>
<dbReference type="InterPro" id="IPR029033">
    <property type="entry name" value="His_PPase_superfam"/>
</dbReference>
<evidence type="ECO:0000313" key="1">
    <source>
        <dbReference type="EMBL" id="VDO93995.1"/>
    </source>
</evidence>